<comment type="caution">
    <text evidence="2">The sequence shown here is derived from an EMBL/GenBank/DDBJ whole genome shotgun (WGS) entry which is preliminary data.</text>
</comment>
<keyword evidence="3" id="KW-1185">Reference proteome</keyword>
<evidence type="ECO:0000313" key="2">
    <source>
        <dbReference type="EMBL" id="MDM1049509.1"/>
    </source>
</evidence>
<dbReference type="InterPro" id="IPR036291">
    <property type="entry name" value="NAD(P)-bd_dom_sf"/>
</dbReference>
<dbReference type="EMBL" id="JACAGK010000048">
    <property type="protein sequence ID" value="MDM1049509.1"/>
    <property type="molecule type" value="Genomic_DNA"/>
</dbReference>
<evidence type="ECO:0000259" key="1">
    <source>
        <dbReference type="Pfam" id="PF13460"/>
    </source>
</evidence>
<dbReference type="InterPro" id="IPR051606">
    <property type="entry name" value="Polyketide_Oxido-like"/>
</dbReference>
<reference evidence="2" key="1">
    <citation type="submission" date="2020-06" db="EMBL/GenBank/DDBJ databases">
        <authorList>
            <person name="Dong N."/>
        </authorList>
    </citation>
    <scope>NUCLEOTIDE SEQUENCE</scope>
    <source>
        <strain evidence="2">R1692</strain>
    </source>
</reference>
<feature type="domain" description="NAD(P)-binding" evidence="1">
    <location>
        <begin position="7"/>
        <end position="204"/>
    </location>
</feature>
<dbReference type="Gene3D" id="3.40.50.720">
    <property type="entry name" value="NAD(P)-binding Rossmann-like Domain"/>
    <property type="match status" value="1"/>
</dbReference>
<gene>
    <name evidence="2" type="ORF">HX018_14815</name>
</gene>
<dbReference type="PANTHER" id="PTHR43355">
    <property type="entry name" value="FLAVIN REDUCTASE (NADPH)"/>
    <property type="match status" value="1"/>
</dbReference>
<dbReference type="SUPFAM" id="SSF51735">
    <property type="entry name" value="NAD(P)-binding Rossmann-fold domains"/>
    <property type="match status" value="1"/>
</dbReference>
<sequence length="216" mass="23316">MKVALIGATGYVGSHILEELVSRNIEVTAIARDVEELKNKDHVLAVQVDINEEGRLASALKGNDAVISAYNAGWGNPNIYDDFLVGGRNILEAVKDAGIKRLIIVGGAGSLKVENDERLVDTAGFPGEIKPGALAAADYLEVVKREDELDWTFFSPSIEMNPGNPGTRTGAYRTAIGHPVFDHEGRSIISVEDVAVAIVDELENNQFIKKHFSAGY</sequence>
<dbReference type="RefSeq" id="WP_260042170.1">
    <property type="nucleotide sequence ID" value="NZ_JACAGK010000048.1"/>
</dbReference>
<evidence type="ECO:0000313" key="3">
    <source>
        <dbReference type="Proteomes" id="UP001170954"/>
    </source>
</evidence>
<dbReference type="PANTHER" id="PTHR43355:SF2">
    <property type="entry name" value="FLAVIN REDUCTASE (NADPH)"/>
    <property type="match status" value="1"/>
</dbReference>
<protein>
    <submittedName>
        <fullName evidence="2">NAD(P)H-binding protein</fullName>
    </submittedName>
</protein>
<dbReference type="Proteomes" id="UP001170954">
    <property type="component" value="Unassembled WGS sequence"/>
</dbReference>
<accession>A0ABT7NQJ8</accession>
<dbReference type="InterPro" id="IPR016040">
    <property type="entry name" value="NAD(P)-bd_dom"/>
</dbReference>
<reference evidence="2" key="2">
    <citation type="journal article" date="2022" name="Sci. Total Environ.">
        <title>Prevalence, transmission, and molecular epidemiology of tet(X)-positive bacteria among humans, animals, and environmental niches in China: An epidemiological, and genomic-based study.</title>
        <authorList>
            <person name="Dong N."/>
            <person name="Zeng Y."/>
            <person name="Cai C."/>
            <person name="Sun C."/>
            <person name="Lu J."/>
            <person name="Liu C."/>
            <person name="Zhou H."/>
            <person name="Sun Q."/>
            <person name="Shu L."/>
            <person name="Wang H."/>
            <person name="Wang Y."/>
            <person name="Wang S."/>
            <person name="Wu C."/>
            <person name="Chan E.W."/>
            <person name="Chen G."/>
            <person name="Shen Z."/>
            <person name="Chen S."/>
            <person name="Zhang R."/>
        </authorList>
    </citation>
    <scope>NUCLEOTIDE SEQUENCE</scope>
    <source>
        <strain evidence="2">R1692</strain>
    </source>
</reference>
<organism evidence="2 3">
    <name type="scientific">Sphingobacterium hotanense</name>
    <dbReference type="NCBI Taxonomy" id="649196"/>
    <lineage>
        <taxon>Bacteria</taxon>
        <taxon>Pseudomonadati</taxon>
        <taxon>Bacteroidota</taxon>
        <taxon>Sphingobacteriia</taxon>
        <taxon>Sphingobacteriales</taxon>
        <taxon>Sphingobacteriaceae</taxon>
        <taxon>Sphingobacterium</taxon>
    </lineage>
</organism>
<proteinExistence type="predicted"/>
<name>A0ABT7NQJ8_9SPHI</name>
<dbReference type="Pfam" id="PF13460">
    <property type="entry name" value="NAD_binding_10"/>
    <property type="match status" value="1"/>
</dbReference>